<dbReference type="Pfam" id="PF00564">
    <property type="entry name" value="PB1"/>
    <property type="match status" value="1"/>
</dbReference>
<sequence length="702" mass="76578">MPPVLFKLKYGNSTRRVSFQDQPTWAELAGRLQALYNLPLDTIGVSYVDTDNDEITVSSNEELQDYYSSTLKPGELVKLTVLNLSAAKQAIQPSVNRNTFGEEAFDFLEPDWHRVAPAGLGGLTYQQEVSLDGPHAFVEVVNSDVSTMNQDGDSDSDDDHSTTRAPFLDKGKRKASSISLGAASITSLVAAEASEKFPIHVFDHNSAERPTSAPAERETSASEASFAHSTPKAQAKDVEMTEATDKDPAPSTSTDDPPLPSIDDHPTTNPSPSFASDVSALLTSLSGIIHAHPELAEGVRNIVQGATSGAYWQAHRSAMSEAANGFAQAAADEARNVEADATRRVYDALGNLFQSFSGGVAPTSQPDGSPSEPSTTQNPNNFCQPRRGASYPWGMFGDYQHPHRPPFDFFMHGLPPYHRGFGHPYGPAGSPPHMRHPFPPRMDHPPPPPPPSVPHPPPPPSVPTPPVAPNPAAVDDFHVATPPSVGTFPHNHYHLRHMYGGPHSHRHSLQPRLLPQVAVDPNFSTNVDQPSSPEELRARVEKAKQEYRSQKQAYRREREQRRKTKESPVEAPVTLESLNIPPETTQVVSNAWGSYPQVEMFGVPKRANTMPSRSGPRFLNRSPEDSNTRAINRIAKKMADMGFTENSHPDLLTKIKSNMPATDTITKEQEDDMVTNLLEDLIPSSPLRAPGPVASGSSTLWQ</sequence>
<dbReference type="SUPFAM" id="SSF54277">
    <property type="entry name" value="CAD &amp; PB1 domains"/>
    <property type="match status" value="1"/>
</dbReference>
<dbReference type="EMBL" id="MU157824">
    <property type="protein sequence ID" value="KAF9535680.1"/>
    <property type="molecule type" value="Genomic_DNA"/>
</dbReference>
<feature type="region of interest" description="Disordered" evidence="1">
    <location>
        <begin position="521"/>
        <end position="570"/>
    </location>
</feature>
<feature type="compositionally biased region" description="Pro residues" evidence="1">
    <location>
        <begin position="439"/>
        <end position="469"/>
    </location>
</feature>
<feature type="compositionally biased region" description="Basic and acidic residues" evidence="1">
    <location>
        <begin position="534"/>
        <end position="568"/>
    </location>
</feature>
<dbReference type="Gene3D" id="3.10.20.90">
    <property type="entry name" value="Phosphatidylinositol 3-kinase Catalytic Subunit, Chain A, domain 1"/>
    <property type="match status" value="1"/>
</dbReference>
<feature type="compositionally biased region" description="Polar residues" evidence="1">
    <location>
        <begin position="357"/>
        <end position="383"/>
    </location>
</feature>
<feature type="region of interest" description="Disordered" evidence="1">
    <location>
        <begin position="205"/>
        <end position="275"/>
    </location>
</feature>
<accession>A0A9P6EUE0</accession>
<feature type="region of interest" description="Disordered" evidence="1">
    <location>
        <begin position="682"/>
        <end position="702"/>
    </location>
</feature>
<feature type="compositionally biased region" description="Polar residues" evidence="1">
    <location>
        <begin position="221"/>
        <end position="232"/>
    </location>
</feature>
<evidence type="ECO:0000313" key="4">
    <source>
        <dbReference type="Proteomes" id="UP000807306"/>
    </source>
</evidence>
<dbReference type="InterPro" id="IPR000270">
    <property type="entry name" value="PB1_dom"/>
</dbReference>
<dbReference type="Proteomes" id="UP000807306">
    <property type="component" value="Unassembled WGS sequence"/>
</dbReference>
<proteinExistence type="predicted"/>
<feature type="compositionally biased region" description="Basic and acidic residues" evidence="1">
    <location>
        <begin position="234"/>
        <end position="248"/>
    </location>
</feature>
<feature type="region of interest" description="Disordered" evidence="1">
    <location>
        <begin position="357"/>
        <end position="386"/>
    </location>
</feature>
<evidence type="ECO:0000259" key="2">
    <source>
        <dbReference type="SMART" id="SM00666"/>
    </source>
</evidence>
<reference evidence="3" key="1">
    <citation type="submission" date="2020-11" db="EMBL/GenBank/DDBJ databases">
        <authorList>
            <consortium name="DOE Joint Genome Institute"/>
            <person name="Ahrendt S."/>
            <person name="Riley R."/>
            <person name="Andreopoulos W."/>
            <person name="Labutti K."/>
            <person name="Pangilinan J."/>
            <person name="Ruiz-Duenas F.J."/>
            <person name="Barrasa J.M."/>
            <person name="Sanchez-Garcia M."/>
            <person name="Camarero S."/>
            <person name="Miyauchi S."/>
            <person name="Serrano A."/>
            <person name="Linde D."/>
            <person name="Babiker R."/>
            <person name="Drula E."/>
            <person name="Ayuso-Fernandez I."/>
            <person name="Pacheco R."/>
            <person name="Padilla G."/>
            <person name="Ferreira P."/>
            <person name="Barriuso J."/>
            <person name="Kellner H."/>
            <person name="Castanera R."/>
            <person name="Alfaro M."/>
            <person name="Ramirez L."/>
            <person name="Pisabarro A.G."/>
            <person name="Kuo A."/>
            <person name="Tritt A."/>
            <person name="Lipzen A."/>
            <person name="He G."/>
            <person name="Yan M."/>
            <person name="Ng V."/>
            <person name="Cullen D."/>
            <person name="Martin F."/>
            <person name="Rosso M.-N."/>
            <person name="Henrissat B."/>
            <person name="Hibbett D."/>
            <person name="Martinez A.T."/>
            <person name="Grigoriev I.V."/>
        </authorList>
    </citation>
    <scope>NUCLEOTIDE SEQUENCE</scope>
    <source>
        <strain evidence="3">CBS 506.95</strain>
    </source>
</reference>
<gene>
    <name evidence="3" type="ORF">CPB83DRAFT_842142</name>
</gene>
<feature type="compositionally biased region" description="Basic and acidic residues" evidence="1">
    <location>
        <begin position="159"/>
        <end position="170"/>
    </location>
</feature>
<name>A0A9P6EUE0_9AGAR</name>
<protein>
    <recommendedName>
        <fullName evidence="2">PB1 domain-containing protein</fullName>
    </recommendedName>
</protein>
<evidence type="ECO:0000313" key="3">
    <source>
        <dbReference type="EMBL" id="KAF9535680.1"/>
    </source>
</evidence>
<feature type="compositionally biased region" description="Polar residues" evidence="1">
    <location>
        <begin position="522"/>
        <end position="532"/>
    </location>
</feature>
<organism evidence="3 4">
    <name type="scientific">Crepidotus variabilis</name>
    <dbReference type="NCBI Taxonomy" id="179855"/>
    <lineage>
        <taxon>Eukaryota</taxon>
        <taxon>Fungi</taxon>
        <taxon>Dikarya</taxon>
        <taxon>Basidiomycota</taxon>
        <taxon>Agaricomycotina</taxon>
        <taxon>Agaricomycetes</taxon>
        <taxon>Agaricomycetidae</taxon>
        <taxon>Agaricales</taxon>
        <taxon>Agaricineae</taxon>
        <taxon>Crepidotaceae</taxon>
        <taxon>Crepidotus</taxon>
    </lineage>
</organism>
<dbReference type="OrthoDB" id="661148at2759"/>
<evidence type="ECO:0000256" key="1">
    <source>
        <dbReference type="SAM" id="MobiDB-lite"/>
    </source>
</evidence>
<dbReference type="SMART" id="SM00666">
    <property type="entry name" value="PB1"/>
    <property type="match status" value="1"/>
</dbReference>
<feature type="domain" description="PB1" evidence="2">
    <location>
        <begin position="3"/>
        <end position="84"/>
    </location>
</feature>
<feature type="region of interest" description="Disordered" evidence="1">
    <location>
        <begin position="423"/>
        <end position="483"/>
    </location>
</feature>
<keyword evidence="4" id="KW-1185">Reference proteome</keyword>
<feature type="region of interest" description="Disordered" evidence="1">
    <location>
        <begin position="606"/>
        <end position="626"/>
    </location>
</feature>
<comment type="caution">
    <text evidence="3">The sequence shown here is derived from an EMBL/GenBank/DDBJ whole genome shotgun (WGS) entry which is preliminary data.</text>
</comment>
<dbReference type="AlphaFoldDB" id="A0A9P6EUE0"/>
<feature type="region of interest" description="Disordered" evidence="1">
    <location>
        <begin position="146"/>
        <end position="173"/>
    </location>
</feature>